<accession>A0A0N7ZA59</accession>
<keyword evidence="6 10" id="KW-0812">Transmembrane</keyword>
<evidence type="ECO:0000256" key="4">
    <source>
        <dbReference type="ARBA" id="ARBA00022676"/>
    </source>
</evidence>
<reference evidence="12" key="1">
    <citation type="submission" date="2015-09" db="EMBL/GenBank/DDBJ databases">
        <title>Scylla olivacea transcriptome.</title>
        <authorList>
            <person name="Ikhwanuddin M."/>
        </authorList>
    </citation>
    <scope>NUCLEOTIDE SEQUENCE</scope>
</reference>
<dbReference type="EMBL" id="GDRN01104300">
    <property type="protein sequence ID" value="JAI57936.1"/>
    <property type="molecule type" value="Transcribed_RNA"/>
</dbReference>
<protein>
    <recommendedName>
        <fullName evidence="10">Alpha-1,3-glucosyltransferase</fullName>
        <ecNumber evidence="10">2.4.1.-</ecNumber>
    </recommendedName>
</protein>
<sequence>MLNKVSNTAMVSLAAILVRWCVSLHPYSGQGKPPMYGDYEAQRHWQEVTVNLPLAEWYANTTDNDLQYWGLDYPPLTAYHSYLCGMAARRLNPSFVALHESRGYESDAHKLFMRYTVLVADLLLYFPAAYCMMRVLARWRAGRQEFVCLLLYPGLYLVDHGHFQYNAVSLGLFVLAVAALSSNRDCLGTVLFCLALNYKQMELYHALPFFFYLLGVCFRQGGILGFLWKLIKLGFCVVMTFTVVWLPFASNAAVLAQAVHRLFPFERGLFEDKVASVWCSLSVVVKVKTLVDNRNMALICLLSTVVCMLPSSLHLFARPTPRHFRYALLNASLVFFLLSYHVHEKTILLAAIPACLLVSEEPFMAAWFLTVSTASLLPLMIKDGLMVPLLGLTVAFVALTHHYLLPGTHRVARKTALWVWMRRTYYLSLAGLVFLGGAAILVPPPPKLPDLFPVLLAIYCCGHFIFFCLYFHYCQFTIKYNAASSNNNTHTASTSNNKQTQRKVKAN</sequence>
<keyword evidence="4 10" id="KW-0328">Glycosyltransferase</keyword>
<evidence type="ECO:0000256" key="11">
    <source>
        <dbReference type="SAM" id="SignalP"/>
    </source>
</evidence>
<keyword evidence="7 10" id="KW-0256">Endoplasmic reticulum</keyword>
<evidence type="ECO:0000256" key="7">
    <source>
        <dbReference type="ARBA" id="ARBA00022824"/>
    </source>
</evidence>
<evidence type="ECO:0000256" key="5">
    <source>
        <dbReference type="ARBA" id="ARBA00022679"/>
    </source>
</evidence>
<dbReference type="GO" id="GO:0005789">
    <property type="term" value="C:endoplasmic reticulum membrane"/>
    <property type="evidence" value="ECO:0007669"/>
    <property type="project" value="UniProtKB-SubCell"/>
</dbReference>
<dbReference type="AlphaFoldDB" id="A0A0N7ZA59"/>
<dbReference type="Pfam" id="PF03155">
    <property type="entry name" value="Alg6_Alg8"/>
    <property type="match status" value="1"/>
</dbReference>
<dbReference type="UniPathway" id="UPA00378"/>
<feature type="transmembrane region" description="Helical" evidence="10">
    <location>
        <begin position="169"/>
        <end position="197"/>
    </location>
</feature>
<evidence type="ECO:0000256" key="8">
    <source>
        <dbReference type="ARBA" id="ARBA00022989"/>
    </source>
</evidence>
<feature type="transmembrane region" description="Helical" evidence="10">
    <location>
        <begin position="296"/>
        <end position="317"/>
    </location>
</feature>
<evidence type="ECO:0000256" key="3">
    <source>
        <dbReference type="ARBA" id="ARBA00008715"/>
    </source>
</evidence>
<feature type="transmembrane region" description="Helical" evidence="10">
    <location>
        <begin position="451"/>
        <end position="471"/>
    </location>
</feature>
<feature type="transmembrane region" description="Helical" evidence="10">
    <location>
        <begin position="323"/>
        <end position="342"/>
    </location>
</feature>
<dbReference type="PANTHER" id="PTHR12413">
    <property type="entry name" value="DOLICHYL GLYCOSYLTRANSFERASE"/>
    <property type="match status" value="1"/>
</dbReference>
<evidence type="ECO:0000256" key="1">
    <source>
        <dbReference type="ARBA" id="ARBA00004477"/>
    </source>
</evidence>
<feature type="signal peptide" evidence="11">
    <location>
        <begin position="1"/>
        <end position="31"/>
    </location>
</feature>
<name>A0A0N7ZA59_SCYOL</name>
<keyword evidence="5 10" id="KW-0808">Transferase</keyword>
<dbReference type="InterPro" id="IPR004856">
    <property type="entry name" value="Glyco_trans_ALG6/ALG8"/>
</dbReference>
<dbReference type="EMBL" id="GDRN01104296">
    <property type="protein sequence ID" value="JAI57938.1"/>
    <property type="molecule type" value="Transcribed_RNA"/>
</dbReference>
<evidence type="ECO:0000256" key="10">
    <source>
        <dbReference type="RuleBase" id="RU363110"/>
    </source>
</evidence>
<proteinExistence type="inferred from homology"/>
<comment type="subcellular location">
    <subcellularLocation>
        <location evidence="1 10">Endoplasmic reticulum membrane</location>
        <topology evidence="1 10">Multi-pass membrane protein</topology>
    </subcellularLocation>
</comment>
<feature type="chain" id="PRO_5010918184" description="Alpha-1,3-glucosyltransferase" evidence="11">
    <location>
        <begin position="32"/>
        <end position="507"/>
    </location>
</feature>
<feature type="transmembrane region" description="Helical" evidence="10">
    <location>
        <begin position="209"/>
        <end position="231"/>
    </location>
</feature>
<evidence type="ECO:0000256" key="2">
    <source>
        <dbReference type="ARBA" id="ARBA00004922"/>
    </source>
</evidence>
<comment type="similarity">
    <text evidence="3 10">Belongs to the ALG6/ALG8 glucosyltransferase family.</text>
</comment>
<evidence type="ECO:0000313" key="12">
    <source>
        <dbReference type="EMBL" id="JAI57936.1"/>
    </source>
</evidence>
<feature type="transmembrane region" description="Helical" evidence="10">
    <location>
        <begin position="112"/>
        <end position="133"/>
    </location>
</feature>
<dbReference type="EMBL" id="GDRN01104297">
    <property type="protein sequence ID" value="JAI57937.1"/>
    <property type="molecule type" value="Transcribed_RNA"/>
</dbReference>
<organism evidence="12">
    <name type="scientific">Scylla olivacea</name>
    <name type="common">Orange mud crab</name>
    <name type="synonym">Cancer olivacea</name>
    <dbReference type="NCBI Taxonomy" id="85551"/>
    <lineage>
        <taxon>Eukaryota</taxon>
        <taxon>Metazoa</taxon>
        <taxon>Ecdysozoa</taxon>
        <taxon>Arthropoda</taxon>
        <taxon>Crustacea</taxon>
        <taxon>Multicrustacea</taxon>
        <taxon>Malacostraca</taxon>
        <taxon>Eumalacostraca</taxon>
        <taxon>Eucarida</taxon>
        <taxon>Decapoda</taxon>
        <taxon>Pleocyemata</taxon>
        <taxon>Brachyura</taxon>
        <taxon>Eubrachyura</taxon>
        <taxon>Portunoidea</taxon>
        <taxon>Portunidae</taxon>
        <taxon>Portuninae</taxon>
        <taxon>Scylla</taxon>
    </lineage>
</organism>
<evidence type="ECO:0000256" key="6">
    <source>
        <dbReference type="ARBA" id="ARBA00022692"/>
    </source>
</evidence>
<feature type="transmembrane region" description="Helical" evidence="10">
    <location>
        <begin position="237"/>
        <end position="259"/>
    </location>
</feature>
<comment type="pathway">
    <text evidence="2 10">Protein modification; protein glycosylation.</text>
</comment>
<keyword evidence="8 10" id="KW-1133">Transmembrane helix</keyword>
<keyword evidence="11" id="KW-0732">Signal</keyword>
<dbReference type="EMBL" id="GDRN01104302">
    <property type="protein sequence ID" value="JAI57935.1"/>
    <property type="molecule type" value="Transcribed_RNA"/>
</dbReference>
<dbReference type="PANTHER" id="PTHR12413:SF1">
    <property type="entry name" value="DOLICHYL PYROPHOSPHATE MAN9GLCNAC2 ALPHA-1,3-GLUCOSYLTRANSFERASE"/>
    <property type="match status" value="1"/>
</dbReference>
<feature type="transmembrane region" description="Helical" evidence="10">
    <location>
        <begin position="387"/>
        <end position="405"/>
    </location>
</feature>
<feature type="transmembrane region" description="Helical" evidence="10">
    <location>
        <begin position="425"/>
        <end position="445"/>
    </location>
</feature>
<dbReference type="EC" id="2.4.1.-" evidence="10"/>
<keyword evidence="9 10" id="KW-0472">Membrane</keyword>
<dbReference type="GO" id="GO:0042281">
    <property type="term" value="F:dolichyl pyrophosphate Man9GlcNAc2 alpha-1,3-glucosyltransferase activity"/>
    <property type="evidence" value="ECO:0007669"/>
    <property type="project" value="TreeGrafter"/>
</dbReference>
<evidence type="ECO:0000256" key="9">
    <source>
        <dbReference type="ARBA" id="ARBA00023136"/>
    </source>
</evidence>